<dbReference type="Gene3D" id="3.40.50.620">
    <property type="entry name" value="HUPs"/>
    <property type="match status" value="1"/>
</dbReference>
<dbReference type="PANTHER" id="PTHR43169:SF2">
    <property type="entry name" value="NAD_GMP SYNTHASE DOMAIN-CONTAINING PROTEIN"/>
    <property type="match status" value="1"/>
</dbReference>
<dbReference type="EMBL" id="QUAH01000008">
    <property type="protein sequence ID" value="RFT15540.1"/>
    <property type="molecule type" value="Genomic_DNA"/>
</dbReference>
<dbReference type="NCBIfam" id="TIGR00268">
    <property type="entry name" value="ATP-dependent sacrificial sulfur transferase LarE"/>
    <property type="match status" value="1"/>
</dbReference>
<dbReference type="InterPro" id="IPR052188">
    <property type="entry name" value="Ni-pincer_cofactor_biosynth"/>
</dbReference>
<dbReference type="InterPro" id="IPR014729">
    <property type="entry name" value="Rossmann-like_a/b/a_fold"/>
</dbReference>
<evidence type="ECO:0000313" key="3">
    <source>
        <dbReference type="Proteomes" id="UP000257323"/>
    </source>
</evidence>
<dbReference type="GO" id="GO:0016783">
    <property type="term" value="F:sulfurtransferase activity"/>
    <property type="evidence" value="ECO:0007669"/>
    <property type="project" value="InterPro"/>
</dbReference>
<proteinExistence type="predicted"/>
<dbReference type="PIRSF" id="PIRSF006661">
    <property type="entry name" value="PP-lp_UCP006661"/>
    <property type="match status" value="1"/>
</dbReference>
<reference evidence="2 3" key="1">
    <citation type="submission" date="2018-08" db="EMBL/GenBank/DDBJ databases">
        <title>Genome analysis of the thermophilic bacterium of the candidate phylum Aminicenantes from deep subsurface aquifer revealed its physiology and ecological role.</title>
        <authorList>
            <person name="Kadnikov V.V."/>
            <person name="Mardanov A.V."/>
            <person name="Beletsky A.V."/>
            <person name="Karnachuk O.V."/>
            <person name="Ravin N.V."/>
        </authorList>
    </citation>
    <scope>NUCLEOTIDE SEQUENCE [LARGE SCALE GENOMIC DNA]</scope>
    <source>
        <strain evidence="2">BY38</strain>
    </source>
</reference>
<dbReference type="CDD" id="cd01990">
    <property type="entry name" value="LarE-like"/>
    <property type="match status" value="1"/>
</dbReference>
<dbReference type="Pfam" id="PF06508">
    <property type="entry name" value="QueC"/>
    <property type="match status" value="1"/>
</dbReference>
<evidence type="ECO:0000256" key="1">
    <source>
        <dbReference type="PIRSR" id="PIRSR006661-1"/>
    </source>
</evidence>
<dbReference type="InterPro" id="IPR018317">
    <property type="entry name" value="QueC"/>
</dbReference>
<sequence>MRPTAGKKRGLSKNLNKKATFAKYQRLVEILKSFDGLLVAFSGGVDSSLLLKAAADSGAKVLAVTVDSPIYHRQEIREARQIASKLGVPFRLIKSDDYLREDFKKNDLLRCYHCKLAIFTRLREIARSEGLSAVVEGSNLDDERDYRPGRKALAELGIGSPLKEAGLGKAEIRFLARSFGLPNWDRPANACLATRIPYGQPVELRWLERIAAGETFLRKMGFSQVRLRHHGELARIEVWPNELALVISQPSREKIVRRLKKLGWKYVAFDLEGYRTGSLNPGGLKT</sequence>
<organism evidence="2 3">
    <name type="scientific">Candidatus Saccharicenans subterraneus</name>
    <dbReference type="NCBI Taxonomy" id="2508984"/>
    <lineage>
        <taxon>Bacteria</taxon>
        <taxon>Candidatus Aminicenantota</taxon>
        <taxon>Candidatus Aminicenantia</taxon>
        <taxon>Candidatus Aminicenantales</taxon>
        <taxon>Candidatus Saccharicenantaceae</taxon>
        <taxon>Candidatus Saccharicenans</taxon>
    </lineage>
</organism>
<feature type="active site" description="Nucleophile and sulfur donor" evidence="1">
    <location>
        <position position="191"/>
    </location>
</feature>
<dbReference type="AlphaFoldDB" id="A0A3E2BLC6"/>
<dbReference type="InterPro" id="IPR005232">
    <property type="entry name" value="LarE"/>
</dbReference>
<dbReference type="Proteomes" id="UP000257323">
    <property type="component" value="Unassembled WGS sequence"/>
</dbReference>
<evidence type="ECO:0000313" key="2">
    <source>
        <dbReference type="EMBL" id="RFT15540.1"/>
    </source>
</evidence>
<dbReference type="SUPFAM" id="SSF52402">
    <property type="entry name" value="Adenine nucleotide alpha hydrolases-like"/>
    <property type="match status" value="1"/>
</dbReference>
<gene>
    <name evidence="2" type="ORF">OP8BY_0188</name>
</gene>
<accession>A0A3E2BLC6</accession>
<name>A0A3E2BLC6_9BACT</name>
<comment type="caution">
    <text evidence="2">The sequence shown here is derived from an EMBL/GenBank/DDBJ whole genome shotgun (WGS) entry which is preliminary data.</text>
</comment>
<dbReference type="PANTHER" id="PTHR43169">
    <property type="entry name" value="EXSB FAMILY PROTEIN"/>
    <property type="match status" value="1"/>
</dbReference>
<protein>
    <submittedName>
        <fullName evidence="2">ATP-utilizing enzyme of the PP-loop superfamily</fullName>
    </submittedName>
</protein>